<accession>A0A9J6FWQ9</accession>
<dbReference type="AlphaFoldDB" id="A0A9J6FWQ9"/>
<keyword evidence="2" id="KW-1185">Reference proteome</keyword>
<dbReference type="EMBL" id="JABSTR010000004">
    <property type="protein sequence ID" value="KAH9367525.1"/>
    <property type="molecule type" value="Genomic_DNA"/>
</dbReference>
<gene>
    <name evidence="1" type="ORF">HPB48_009079</name>
</gene>
<reference evidence="1 2" key="1">
    <citation type="journal article" date="2020" name="Cell">
        <title>Large-Scale Comparative Analyses of Tick Genomes Elucidate Their Genetic Diversity and Vector Capacities.</title>
        <authorList>
            <consortium name="Tick Genome and Microbiome Consortium (TIGMIC)"/>
            <person name="Jia N."/>
            <person name="Wang J."/>
            <person name="Shi W."/>
            <person name="Du L."/>
            <person name="Sun Y."/>
            <person name="Zhan W."/>
            <person name="Jiang J.F."/>
            <person name="Wang Q."/>
            <person name="Zhang B."/>
            <person name="Ji P."/>
            <person name="Bell-Sakyi L."/>
            <person name="Cui X.M."/>
            <person name="Yuan T.T."/>
            <person name="Jiang B.G."/>
            <person name="Yang W.F."/>
            <person name="Lam T.T."/>
            <person name="Chang Q.C."/>
            <person name="Ding S.J."/>
            <person name="Wang X.J."/>
            <person name="Zhu J.G."/>
            <person name="Ruan X.D."/>
            <person name="Zhao L."/>
            <person name="Wei J.T."/>
            <person name="Ye R.Z."/>
            <person name="Que T.C."/>
            <person name="Du C.H."/>
            <person name="Zhou Y.H."/>
            <person name="Cheng J.X."/>
            <person name="Dai P.F."/>
            <person name="Guo W.B."/>
            <person name="Han X.H."/>
            <person name="Huang E.J."/>
            <person name="Li L.F."/>
            <person name="Wei W."/>
            <person name="Gao Y.C."/>
            <person name="Liu J.Z."/>
            <person name="Shao H.Z."/>
            <person name="Wang X."/>
            <person name="Wang C.C."/>
            <person name="Yang T.C."/>
            <person name="Huo Q.B."/>
            <person name="Li W."/>
            <person name="Chen H.Y."/>
            <person name="Chen S.E."/>
            <person name="Zhou L.G."/>
            <person name="Ni X.B."/>
            <person name="Tian J.H."/>
            <person name="Sheng Y."/>
            <person name="Liu T."/>
            <person name="Pan Y.S."/>
            <person name="Xia L.Y."/>
            <person name="Li J."/>
            <person name="Zhao F."/>
            <person name="Cao W.C."/>
        </authorList>
    </citation>
    <scope>NUCLEOTIDE SEQUENCE [LARGE SCALE GENOMIC DNA]</scope>
    <source>
        <strain evidence="1">HaeL-2018</strain>
    </source>
</reference>
<evidence type="ECO:0000313" key="1">
    <source>
        <dbReference type="EMBL" id="KAH9367525.1"/>
    </source>
</evidence>
<organism evidence="1 2">
    <name type="scientific">Haemaphysalis longicornis</name>
    <name type="common">Bush tick</name>
    <dbReference type="NCBI Taxonomy" id="44386"/>
    <lineage>
        <taxon>Eukaryota</taxon>
        <taxon>Metazoa</taxon>
        <taxon>Ecdysozoa</taxon>
        <taxon>Arthropoda</taxon>
        <taxon>Chelicerata</taxon>
        <taxon>Arachnida</taxon>
        <taxon>Acari</taxon>
        <taxon>Parasitiformes</taxon>
        <taxon>Ixodida</taxon>
        <taxon>Ixodoidea</taxon>
        <taxon>Ixodidae</taxon>
        <taxon>Haemaphysalinae</taxon>
        <taxon>Haemaphysalis</taxon>
    </lineage>
</organism>
<protein>
    <submittedName>
        <fullName evidence="1">Uncharacterized protein</fullName>
    </submittedName>
</protein>
<comment type="caution">
    <text evidence="1">The sequence shown here is derived from an EMBL/GenBank/DDBJ whole genome shotgun (WGS) entry which is preliminary data.</text>
</comment>
<name>A0A9J6FWQ9_HAELO</name>
<dbReference type="VEuPathDB" id="VectorBase:HLOH_050004"/>
<sequence>MSLSEILGVPLGISDADELHRALNEARQVHWMSWMARYDNASLFSFERDRALRDQGGDGLPHPSRVHLRSAPRCSRHNFIEAQVIDKLRKRHPDATVTSERLITDRDGVRVRPDIVLELPYRVHVIDVAVAWDATVGSLEHVNAGKRTKYASLAPVLGPKPVKVSGSLSVRAGSCVLAQGRLPMKLV</sequence>
<proteinExistence type="predicted"/>
<evidence type="ECO:0000313" key="2">
    <source>
        <dbReference type="Proteomes" id="UP000821853"/>
    </source>
</evidence>
<dbReference type="Proteomes" id="UP000821853">
    <property type="component" value="Chromosome 2"/>
</dbReference>